<evidence type="ECO:0000256" key="1">
    <source>
        <dbReference type="SAM" id="MobiDB-lite"/>
    </source>
</evidence>
<protein>
    <submittedName>
        <fullName evidence="2">Uncharacterized protein</fullName>
    </submittedName>
</protein>
<evidence type="ECO:0000313" key="3">
    <source>
        <dbReference type="Proteomes" id="UP000799772"/>
    </source>
</evidence>
<proteinExistence type="predicted"/>
<keyword evidence="3" id="KW-1185">Reference proteome</keyword>
<dbReference type="Proteomes" id="UP000799772">
    <property type="component" value="Unassembled WGS sequence"/>
</dbReference>
<evidence type="ECO:0000313" key="2">
    <source>
        <dbReference type="EMBL" id="KAF2101473.1"/>
    </source>
</evidence>
<feature type="compositionally biased region" description="Polar residues" evidence="1">
    <location>
        <begin position="23"/>
        <end position="32"/>
    </location>
</feature>
<name>A0A9P4M8C7_9PEZI</name>
<feature type="compositionally biased region" description="Basic and acidic residues" evidence="1">
    <location>
        <begin position="111"/>
        <end position="124"/>
    </location>
</feature>
<feature type="compositionally biased region" description="Polar residues" evidence="1">
    <location>
        <begin position="100"/>
        <end position="110"/>
    </location>
</feature>
<feature type="compositionally biased region" description="Basic and acidic residues" evidence="1">
    <location>
        <begin position="222"/>
        <end position="231"/>
    </location>
</feature>
<organism evidence="2 3">
    <name type="scientific">Rhizodiscina lignyota</name>
    <dbReference type="NCBI Taxonomy" id="1504668"/>
    <lineage>
        <taxon>Eukaryota</taxon>
        <taxon>Fungi</taxon>
        <taxon>Dikarya</taxon>
        <taxon>Ascomycota</taxon>
        <taxon>Pezizomycotina</taxon>
        <taxon>Dothideomycetes</taxon>
        <taxon>Pleosporomycetidae</taxon>
        <taxon>Aulographales</taxon>
        <taxon>Rhizodiscinaceae</taxon>
        <taxon>Rhizodiscina</taxon>
    </lineage>
</organism>
<comment type="caution">
    <text evidence="2">The sequence shown here is derived from an EMBL/GenBank/DDBJ whole genome shotgun (WGS) entry which is preliminary data.</text>
</comment>
<dbReference type="EMBL" id="ML978123">
    <property type="protein sequence ID" value="KAF2101473.1"/>
    <property type="molecule type" value="Genomic_DNA"/>
</dbReference>
<gene>
    <name evidence="2" type="ORF">NA57DRAFT_53439</name>
</gene>
<feature type="region of interest" description="Disordered" evidence="1">
    <location>
        <begin position="1"/>
        <end position="37"/>
    </location>
</feature>
<feature type="region of interest" description="Disordered" evidence="1">
    <location>
        <begin position="100"/>
        <end position="125"/>
    </location>
</feature>
<accession>A0A9P4M8C7</accession>
<sequence length="231" mass="25662">MARQNPNLARYCQTPHGGDWRNFSHTSTSNRQRGAEQHEPIKTLLVLANQSSANCPTIQHAAPSVRKVTEEVLKAYIHIDLTRPLRNERARIKVRHVTPTISPPTRTTQYEGDKRVPRHQDTSPRAKYANATKIHDLGQTAIRLDSEAGKSTTSLPPERPELTSIWARLTILTPWLLRRTFNLAVRVVFASNSPRMTPPSPAAPGFGGPIPGAAPTTASYSDDLKLIERTT</sequence>
<reference evidence="2" key="1">
    <citation type="journal article" date="2020" name="Stud. Mycol.">
        <title>101 Dothideomycetes genomes: a test case for predicting lifestyles and emergence of pathogens.</title>
        <authorList>
            <person name="Haridas S."/>
            <person name="Albert R."/>
            <person name="Binder M."/>
            <person name="Bloem J."/>
            <person name="Labutti K."/>
            <person name="Salamov A."/>
            <person name="Andreopoulos B."/>
            <person name="Baker S."/>
            <person name="Barry K."/>
            <person name="Bills G."/>
            <person name="Bluhm B."/>
            <person name="Cannon C."/>
            <person name="Castanera R."/>
            <person name="Culley D."/>
            <person name="Daum C."/>
            <person name="Ezra D."/>
            <person name="Gonzalez J."/>
            <person name="Henrissat B."/>
            <person name="Kuo A."/>
            <person name="Liang C."/>
            <person name="Lipzen A."/>
            <person name="Lutzoni F."/>
            <person name="Magnuson J."/>
            <person name="Mondo S."/>
            <person name="Nolan M."/>
            <person name="Ohm R."/>
            <person name="Pangilinan J."/>
            <person name="Park H.-J."/>
            <person name="Ramirez L."/>
            <person name="Alfaro M."/>
            <person name="Sun H."/>
            <person name="Tritt A."/>
            <person name="Yoshinaga Y."/>
            <person name="Zwiers L.-H."/>
            <person name="Turgeon B."/>
            <person name="Goodwin S."/>
            <person name="Spatafora J."/>
            <person name="Crous P."/>
            <person name="Grigoriev I."/>
        </authorList>
    </citation>
    <scope>NUCLEOTIDE SEQUENCE</scope>
    <source>
        <strain evidence="2">CBS 133067</strain>
    </source>
</reference>
<feature type="region of interest" description="Disordered" evidence="1">
    <location>
        <begin position="195"/>
        <end position="231"/>
    </location>
</feature>
<dbReference type="AlphaFoldDB" id="A0A9P4M8C7"/>